<dbReference type="PIRSF" id="PIRSF001365">
    <property type="entry name" value="DHDPS"/>
    <property type="match status" value="1"/>
</dbReference>
<organism evidence="3 4">
    <name type="scientific">Olivibacter oleidegradans</name>
    <dbReference type="NCBI Taxonomy" id="760123"/>
    <lineage>
        <taxon>Bacteria</taxon>
        <taxon>Pseudomonadati</taxon>
        <taxon>Bacteroidota</taxon>
        <taxon>Sphingobacteriia</taxon>
        <taxon>Sphingobacteriales</taxon>
        <taxon>Sphingobacteriaceae</taxon>
        <taxon>Olivibacter</taxon>
    </lineage>
</organism>
<evidence type="ECO:0000313" key="4">
    <source>
        <dbReference type="Proteomes" id="UP001589774"/>
    </source>
</evidence>
<protein>
    <submittedName>
        <fullName evidence="3">Dihydrodipicolinate synthase family protein</fullName>
    </submittedName>
</protein>
<dbReference type="PANTHER" id="PTHR42849:SF1">
    <property type="entry name" value="N-ACETYLNEURAMINATE LYASE"/>
    <property type="match status" value="1"/>
</dbReference>
<gene>
    <name evidence="3" type="ORF">ACFFI0_02205</name>
</gene>
<evidence type="ECO:0000313" key="3">
    <source>
        <dbReference type="EMBL" id="MFC0317097.1"/>
    </source>
</evidence>
<keyword evidence="4" id="KW-1185">Reference proteome</keyword>
<dbReference type="InterPro" id="IPR013785">
    <property type="entry name" value="Aldolase_TIM"/>
</dbReference>
<sequence length="312" mass="35197">MKTKKKYHGTIVPLVTPINTKYQLDKEAVARILENLKQFNASPFILGTTGESALLTNQLKLEYLETVAGIRSTEHKLYVGISSNSMKETIDFSKRCFEFGADAVVATLPFYYKLSERQIKKYFLQLADHVDGPMVIYNIPATTHMSIPLNLLDELSLHDNIVATKDSERSEERLQESLSRWADRPDFSHLLGWAAKSAYALLHGSDGLVPSTGNLAPSIYDEMYKAIAEGSEEKAYYYQRQSDLLGDLYQKGRTLGESLWALKILMQSVGLCEPHVMPPLQGSSTEEINLLKESFQQLIKEEGIKLNIYNHV</sequence>
<dbReference type="InterPro" id="IPR002220">
    <property type="entry name" value="DapA-like"/>
</dbReference>
<evidence type="ECO:0000256" key="1">
    <source>
        <dbReference type="ARBA" id="ARBA00023239"/>
    </source>
</evidence>
<reference evidence="3 4" key="1">
    <citation type="submission" date="2024-09" db="EMBL/GenBank/DDBJ databases">
        <authorList>
            <person name="Sun Q."/>
            <person name="Mori K."/>
        </authorList>
    </citation>
    <scope>NUCLEOTIDE SEQUENCE [LARGE SCALE GENOMIC DNA]</scope>
    <source>
        <strain evidence="3 4">CCM 7765</strain>
    </source>
</reference>
<dbReference type="CDD" id="cd00408">
    <property type="entry name" value="DHDPS-like"/>
    <property type="match status" value="1"/>
</dbReference>
<keyword evidence="1 2" id="KW-0456">Lyase</keyword>
<dbReference type="RefSeq" id="WP_013664282.1">
    <property type="nucleotide sequence ID" value="NZ_JBHLWO010000001.1"/>
</dbReference>
<dbReference type="PRINTS" id="PR00146">
    <property type="entry name" value="DHPICSNTHASE"/>
</dbReference>
<comment type="caution">
    <text evidence="3">The sequence shown here is derived from an EMBL/GenBank/DDBJ whole genome shotgun (WGS) entry which is preliminary data.</text>
</comment>
<evidence type="ECO:0000256" key="2">
    <source>
        <dbReference type="PIRNR" id="PIRNR001365"/>
    </source>
</evidence>
<comment type="similarity">
    <text evidence="2">Belongs to the DapA family.</text>
</comment>
<dbReference type="PANTHER" id="PTHR42849">
    <property type="entry name" value="N-ACETYLNEURAMINATE LYASE"/>
    <property type="match status" value="1"/>
</dbReference>
<accession>A0ABV6HDY0</accession>
<dbReference type="SMART" id="SM01130">
    <property type="entry name" value="DHDPS"/>
    <property type="match status" value="1"/>
</dbReference>
<dbReference type="Proteomes" id="UP001589774">
    <property type="component" value="Unassembled WGS sequence"/>
</dbReference>
<dbReference type="SUPFAM" id="SSF51569">
    <property type="entry name" value="Aldolase"/>
    <property type="match status" value="1"/>
</dbReference>
<dbReference type="EMBL" id="JBHLWO010000001">
    <property type="protein sequence ID" value="MFC0317097.1"/>
    <property type="molecule type" value="Genomic_DNA"/>
</dbReference>
<proteinExistence type="inferred from homology"/>
<name>A0ABV6HDY0_9SPHI</name>
<dbReference type="Gene3D" id="3.20.20.70">
    <property type="entry name" value="Aldolase class I"/>
    <property type="match status" value="1"/>
</dbReference>
<dbReference type="Pfam" id="PF00701">
    <property type="entry name" value="DHDPS"/>
    <property type="match status" value="1"/>
</dbReference>